<gene>
    <name evidence="2" type="ORF">M9189_07100</name>
</gene>
<dbReference type="InterPro" id="IPR041685">
    <property type="entry name" value="AAA_GajA/Old/RecF-like"/>
</dbReference>
<evidence type="ECO:0000313" key="2">
    <source>
        <dbReference type="EMBL" id="URW78630.1"/>
    </source>
</evidence>
<keyword evidence="3" id="KW-1185">Reference proteome</keyword>
<dbReference type="PANTHER" id="PTHR43581">
    <property type="entry name" value="ATP/GTP PHOSPHATASE"/>
    <property type="match status" value="1"/>
</dbReference>
<dbReference type="Proteomes" id="UP001056426">
    <property type="component" value="Chromosome"/>
</dbReference>
<dbReference type="Pfam" id="PF13175">
    <property type="entry name" value="AAA_15"/>
    <property type="match status" value="1"/>
</dbReference>
<accession>A0A9J6ZM76</accession>
<evidence type="ECO:0000259" key="1">
    <source>
        <dbReference type="Pfam" id="PF13175"/>
    </source>
</evidence>
<dbReference type="CDD" id="cd00267">
    <property type="entry name" value="ABC_ATPase"/>
    <property type="match status" value="1"/>
</dbReference>
<protein>
    <submittedName>
        <fullName evidence="2">AAA family ATPase</fullName>
    </submittedName>
</protein>
<dbReference type="SUPFAM" id="SSF52540">
    <property type="entry name" value="P-loop containing nucleoside triphosphate hydrolases"/>
    <property type="match status" value="1"/>
</dbReference>
<proteinExistence type="predicted"/>
<dbReference type="PANTHER" id="PTHR43581:SF3">
    <property type="entry name" value="AAA+ ATPASE DOMAIN-CONTAINING PROTEIN"/>
    <property type="match status" value="1"/>
</dbReference>
<sequence>MKAKLTKFRVQNFRSIEDSGWIDAENVTCLVGTNESGKTNLLLALWKLNPANNEPIAPLIDYPRKKYHNYSSTKGEEIFISAQFDFDSLVAEKLSQTTGWHQSLVKEIVVSRKYNGDYEYQYSQNKLSSFDGKDLLRVFELLLDKFNDSELQSKEEKTDLDKINSFIESEKSKIVSDKNYSQSDIIQIKNSFEQFLETNYKRKVNINAFFTDNFFKEVKKVIKAFDDNGIKITTECIDIIKDNLPTFVYYSDYGNLDSEIYLPHVIDNFNRTDLGEKERAKARSLKVLFEFVKLSPEQILQLGKEALPIRVIEHTTDHYGRKTKTGEHIEEAKDKDIEEESRNKKERGILLQSASTTLTQDFASWWKQGKYIFDFQADGNHFRIWVSDDKRPERIELEGRSKGLQWFFSFFLVFLVESKDSHSNCILLLDEPGISLHPVAQMDLIAFFNSLANENQLIYTTHSPFLVSTNNLSGVHAMYIGDNGESVVSSDLRANKKISEKSIYPIHAAIGITVSDTLLIGCQPVLVEGVSDQIYLQQIKKYVLAEGKYKNDKEVVFIPTGGVKGMSPVVKILLGREDNLPYVIMDSDKPGKDKIKQLHNGLYAEEKEKVIPVSEFIGEGEFEIEDLMPLDELARIFAKQYRRVNSEDEFDYLYDKNAPIVNQMEAFAKNNGYTLTEGWKVDLAKEFQRNFERIVTRCGDDVKERWLKLIEKVTS</sequence>
<reference evidence="2" key="1">
    <citation type="submission" date="2022-05" db="EMBL/GenBank/DDBJ databases">
        <authorList>
            <person name="Sun X."/>
        </authorList>
    </citation>
    <scope>NUCLEOTIDE SEQUENCE</scope>
    <source>
        <strain evidence="2">Ai-910</strain>
    </source>
</reference>
<reference evidence="2" key="2">
    <citation type="submission" date="2022-06" db="EMBL/GenBank/DDBJ databases">
        <title>Xiashengella guii gen. nov. sp. nov., a bacterium isolated form anaerobic digestion tank.</title>
        <authorList>
            <person name="Huang H."/>
        </authorList>
    </citation>
    <scope>NUCLEOTIDE SEQUENCE</scope>
    <source>
        <strain evidence="2">Ai-910</strain>
    </source>
</reference>
<evidence type="ECO:0000313" key="3">
    <source>
        <dbReference type="Proteomes" id="UP001056426"/>
    </source>
</evidence>
<dbReference type="RefSeq" id="WP_250721991.1">
    <property type="nucleotide sequence ID" value="NZ_CP098400.1"/>
</dbReference>
<feature type="domain" description="Endonuclease GajA/Old nuclease/RecF-like AAA" evidence="1">
    <location>
        <begin position="4"/>
        <end position="467"/>
    </location>
</feature>
<name>A0A9J6ZM76_9BACT</name>
<dbReference type="AlphaFoldDB" id="A0A9J6ZM76"/>
<organism evidence="2 3">
    <name type="scientific">Xiashengella succiniciproducens</name>
    <dbReference type="NCBI Taxonomy" id="2949635"/>
    <lineage>
        <taxon>Bacteria</taxon>
        <taxon>Pseudomonadati</taxon>
        <taxon>Bacteroidota</taxon>
        <taxon>Bacteroidia</taxon>
        <taxon>Marinilabiliales</taxon>
        <taxon>Marinilabiliaceae</taxon>
        <taxon>Xiashengella</taxon>
    </lineage>
</organism>
<dbReference type="EMBL" id="CP098400">
    <property type="protein sequence ID" value="URW78630.1"/>
    <property type="molecule type" value="Genomic_DNA"/>
</dbReference>
<dbReference type="InterPro" id="IPR051396">
    <property type="entry name" value="Bact_Antivir_Def_Nuclease"/>
</dbReference>
<dbReference type="KEGG" id="alkq:M9189_07100"/>
<dbReference type="InterPro" id="IPR027417">
    <property type="entry name" value="P-loop_NTPase"/>
</dbReference>
<dbReference type="Gene3D" id="3.40.50.300">
    <property type="entry name" value="P-loop containing nucleotide triphosphate hydrolases"/>
    <property type="match status" value="2"/>
</dbReference>